<dbReference type="Gene3D" id="3.30.420.10">
    <property type="entry name" value="Ribonuclease H-like superfamily/Ribonuclease H"/>
    <property type="match status" value="1"/>
</dbReference>
<feature type="domain" description="Transposase Tc1-like" evidence="1">
    <location>
        <begin position="25"/>
        <end position="70"/>
    </location>
</feature>
<dbReference type="Proteomes" id="UP001162162">
    <property type="component" value="Unassembled WGS sequence"/>
</dbReference>
<organism evidence="2 3">
    <name type="scientific">Aromia moschata</name>
    <dbReference type="NCBI Taxonomy" id="1265417"/>
    <lineage>
        <taxon>Eukaryota</taxon>
        <taxon>Metazoa</taxon>
        <taxon>Ecdysozoa</taxon>
        <taxon>Arthropoda</taxon>
        <taxon>Hexapoda</taxon>
        <taxon>Insecta</taxon>
        <taxon>Pterygota</taxon>
        <taxon>Neoptera</taxon>
        <taxon>Endopterygota</taxon>
        <taxon>Coleoptera</taxon>
        <taxon>Polyphaga</taxon>
        <taxon>Cucujiformia</taxon>
        <taxon>Chrysomeloidea</taxon>
        <taxon>Cerambycidae</taxon>
        <taxon>Cerambycinae</taxon>
        <taxon>Callichromatini</taxon>
        <taxon>Aromia</taxon>
    </lineage>
</organism>
<gene>
    <name evidence="2" type="ORF">NQ318_016481</name>
</gene>
<reference evidence="2" key="1">
    <citation type="journal article" date="2023" name="Insect Mol. Biol.">
        <title>Genome sequencing provides insights into the evolution of gene families encoding plant cell wall-degrading enzymes in longhorned beetles.</title>
        <authorList>
            <person name="Shin N.R."/>
            <person name="Okamura Y."/>
            <person name="Kirsch R."/>
            <person name="Pauchet Y."/>
        </authorList>
    </citation>
    <scope>NUCLEOTIDE SEQUENCE</scope>
    <source>
        <strain evidence="2">AMC_N1</strain>
    </source>
</reference>
<comment type="caution">
    <text evidence="2">The sequence shown here is derived from an EMBL/GenBank/DDBJ whole genome shotgun (WGS) entry which is preliminary data.</text>
</comment>
<dbReference type="InterPro" id="IPR002492">
    <property type="entry name" value="Transposase_Tc1-like"/>
</dbReference>
<evidence type="ECO:0000259" key="1">
    <source>
        <dbReference type="Pfam" id="PF01498"/>
    </source>
</evidence>
<protein>
    <recommendedName>
        <fullName evidence="1">Transposase Tc1-like domain-containing protein</fullName>
    </recommendedName>
</protein>
<keyword evidence="3" id="KW-1185">Reference proteome</keyword>
<dbReference type="EMBL" id="JAPWTK010000016">
    <property type="protein sequence ID" value="KAJ8958753.1"/>
    <property type="molecule type" value="Genomic_DNA"/>
</dbReference>
<dbReference type="GO" id="GO:0015074">
    <property type="term" value="P:DNA integration"/>
    <property type="evidence" value="ECO:0007669"/>
    <property type="project" value="InterPro"/>
</dbReference>
<dbReference type="InterPro" id="IPR036397">
    <property type="entry name" value="RNaseH_sf"/>
</dbReference>
<accession>A0AAV8Z6G6</accession>
<sequence length="152" mass="17597">MLQGTFYLLCFGNAFSGQIPSELPEMQINPRTIQMRLVTAKLSSRHLTNKILISLRNRRTRLVFTREHLNWTVKDWKNVLFNDKTRYNIFNSNAMKQNLSLILSTLHPRLNMAKVASLMGSLFLERSKSIALHRWNYGSFTGICAQFDDAVC</sequence>
<dbReference type="AlphaFoldDB" id="A0AAV8Z6G6"/>
<proteinExistence type="predicted"/>
<evidence type="ECO:0000313" key="3">
    <source>
        <dbReference type="Proteomes" id="UP001162162"/>
    </source>
</evidence>
<dbReference type="GO" id="GO:0003677">
    <property type="term" value="F:DNA binding"/>
    <property type="evidence" value="ECO:0007669"/>
    <property type="project" value="InterPro"/>
</dbReference>
<dbReference type="Pfam" id="PF01498">
    <property type="entry name" value="HTH_Tnp_Tc3_2"/>
    <property type="match status" value="1"/>
</dbReference>
<dbReference type="GO" id="GO:0006313">
    <property type="term" value="P:DNA transposition"/>
    <property type="evidence" value="ECO:0007669"/>
    <property type="project" value="InterPro"/>
</dbReference>
<name>A0AAV8Z6G6_9CUCU</name>
<evidence type="ECO:0000313" key="2">
    <source>
        <dbReference type="EMBL" id="KAJ8958753.1"/>
    </source>
</evidence>